<dbReference type="STRING" id="670580.A0A1X6MJQ8"/>
<feature type="region of interest" description="Disordered" evidence="1">
    <location>
        <begin position="725"/>
        <end position="749"/>
    </location>
</feature>
<feature type="transmembrane region" description="Helical" evidence="2">
    <location>
        <begin position="305"/>
        <end position="330"/>
    </location>
</feature>
<name>A0A1X6MJQ8_9APHY</name>
<evidence type="ECO:0000259" key="3">
    <source>
        <dbReference type="Pfam" id="PF20153"/>
    </source>
</evidence>
<keyword evidence="5" id="KW-1185">Reference proteome</keyword>
<evidence type="ECO:0000313" key="4">
    <source>
        <dbReference type="EMBL" id="OSX56578.1"/>
    </source>
</evidence>
<dbReference type="Pfam" id="PF20153">
    <property type="entry name" value="DUF6535"/>
    <property type="match status" value="1"/>
</dbReference>
<evidence type="ECO:0000313" key="5">
    <source>
        <dbReference type="Proteomes" id="UP000194127"/>
    </source>
</evidence>
<feature type="transmembrane region" description="Helical" evidence="2">
    <location>
        <begin position="336"/>
        <end position="360"/>
    </location>
</feature>
<dbReference type="Proteomes" id="UP000194127">
    <property type="component" value="Unassembled WGS sequence"/>
</dbReference>
<dbReference type="InterPro" id="IPR045338">
    <property type="entry name" value="DUF6535"/>
</dbReference>
<feature type="transmembrane region" description="Helical" evidence="2">
    <location>
        <begin position="183"/>
        <end position="206"/>
    </location>
</feature>
<evidence type="ECO:0000256" key="2">
    <source>
        <dbReference type="SAM" id="Phobius"/>
    </source>
</evidence>
<sequence length="749" mass="83952">MQHCDGIGCMYQFQVLNLAGIRFHAGALEERRALQEFSDVRKTQTQQIQKVSIRVTSAQHEEEKKAISNNGEEDEANELSEAEVGGRVLVADEQLALHTSSDRRDTGKVPTDGKLDEELVRKVRQDTLEAKREQEDPWAKCAKEVWELEKSLVEKWKDDINYLLLFQRDYGSLLFSRLQISGLFSTVLTGFIVPFYVTLAATQALISMSGHLSVVAADAGHATIANWLISISADSQSFSGPSSTTIVVATLWFTALILSLGAASIAITVSQWLHHHINGASKASRQSVRVWYFRRRGVARWKVELAIAVLPVLLQIALILFLVGLVILLWTLNSVVAKTVTALVVTLLLPTIFTVVIPALSPDCPYKSAPAWWFFKAWRCVLWCLEKLLISLYDGYHEPVIEILVRLVWNVCCRAETWRIYRDLPPLSDWRELDNFCMQTLKDDSKTKLQMLVEADSRVMDETFLSTVVRPCLQEADIKEALPAFYKILHHRAHDHDQDKEHSPRWWHSEQDHQAVSMLGHMSLDMLDKVASSNIGSEDRKEIGHILKLVDSLLDAMPRTMPAVHSRLMDMWAATNLSNKEHVHIALPLVWYYSQFNADHIDTNTVHKMIPLLPIAGRELSMTQFLRYASIAFAHAADLPPSDFAQIREVIQGALSAVAGYFSSSDMELLAQEISKARAWTYVDDVFRACVRLAEYDASLFTKDIVDALAGCAARCPLIDPCPPTTNGAQDTQPSTGIPDPDIGNGGEA</sequence>
<gene>
    <name evidence="4" type="ORF">POSPLADRAFT_1159297</name>
</gene>
<proteinExistence type="predicted"/>
<dbReference type="RefSeq" id="XP_024333372.1">
    <property type="nucleotide sequence ID" value="XM_024487414.1"/>
</dbReference>
<dbReference type="AlphaFoldDB" id="A0A1X6MJQ8"/>
<dbReference type="OrthoDB" id="3219854at2759"/>
<feature type="domain" description="DUF6535" evidence="3">
    <location>
        <begin position="138"/>
        <end position="331"/>
    </location>
</feature>
<accession>A0A1X6MJQ8</accession>
<reference evidence="4 5" key="1">
    <citation type="submission" date="2017-04" db="EMBL/GenBank/DDBJ databases">
        <title>Genome Sequence of the Model Brown-Rot Fungus Postia placenta SB12.</title>
        <authorList>
            <consortium name="DOE Joint Genome Institute"/>
            <person name="Gaskell J."/>
            <person name="Kersten P."/>
            <person name="Larrondo L.F."/>
            <person name="Canessa P."/>
            <person name="Martinez D."/>
            <person name="Hibbett D."/>
            <person name="Schmoll M."/>
            <person name="Kubicek C.P."/>
            <person name="Martinez A.T."/>
            <person name="Yadav J."/>
            <person name="Master E."/>
            <person name="Magnuson J.K."/>
            <person name="James T."/>
            <person name="Yaver D."/>
            <person name="Berka R."/>
            <person name="Labutti K."/>
            <person name="Lipzen A."/>
            <person name="Aerts A."/>
            <person name="Barry K."/>
            <person name="Henrissat B."/>
            <person name="Blanchette R."/>
            <person name="Grigoriev I."/>
            <person name="Cullen D."/>
        </authorList>
    </citation>
    <scope>NUCLEOTIDE SEQUENCE [LARGE SCALE GENOMIC DNA]</scope>
    <source>
        <strain evidence="4 5">MAD-698-R-SB12</strain>
    </source>
</reference>
<dbReference type="EMBL" id="KZ110612">
    <property type="protein sequence ID" value="OSX56578.1"/>
    <property type="molecule type" value="Genomic_DNA"/>
</dbReference>
<dbReference type="GeneID" id="36332363"/>
<evidence type="ECO:0000256" key="1">
    <source>
        <dbReference type="SAM" id="MobiDB-lite"/>
    </source>
</evidence>
<feature type="transmembrane region" description="Helical" evidence="2">
    <location>
        <begin position="246"/>
        <end position="269"/>
    </location>
</feature>
<feature type="compositionally biased region" description="Polar residues" evidence="1">
    <location>
        <begin position="725"/>
        <end position="736"/>
    </location>
</feature>
<keyword evidence="2" id="KW-0812">Transmembrane</keyword>
<organism evidence="4 5">
    <name type="scientific">Postia placenta MAD-698-R-SB12</name>
    <dbReference type="NCBI Taxonomy" id="670580"/>
    <lineage>
        <taxon>Eukaryota</taxon>
        <taxon>Fungi</taxon>
        <taxon>Dikarya</taxon>
        <taxon>Basidiomycota</taxon>
        <taxon>Agaricomycotina</taxon>
        <taxon>Agaricomycetes</taxon>
        <taxon>Polyporales</taxon>
        <taxon>Adustoporiaceae</taxon>
        <taxon>Rhodonia</taxon>
    </lineage>
</organism>
<keyword evidence="2" id="KW-0472">Membrane</keyword>
<protein>
    <recommendedName>
        <fullName evidence="3">DUF6535 domain-containing protein</fullName>
    </recommendedName>
</protein>
<keyword evidence="2" id="KW-1133">Transmembrane helix</keyword>